<protein>
    <recommendedName>
        <fullName evidence="1">Putative membrane protein insertion efficiency factor</fullName>
    </recommendedName>
</protein>
<keyword evidence="1" id="KW-1003">Cell membrane</keyword>
<dbReference type="Pfam" id="PF01809">
    <property type="entry name" value="YidD"/>
    <property type="match status" value="1"/>
</dbReference>
<dbReference type="Proteomes" id="UP000230802">
    <property type="component" value="Unassembled WGS sequence"/>
</dbReference>
<dbReference type="EMBL" id="PCTD01000184">
    <property type="protein sequence ID" value="PIP64141.1"/>
    <property type="molecule type" value="Genomic_DNA"/>
</dbReference>
<sequence>MKKIILVLILFYQKTAFFHNQLFCTLFLTDQVCRFHPTCSQYTYQAVEKYGSLKGLWLGFKRIIRCHPWNKGGFDPVH</sequence>
<comment type="similarity">
    <text evidence="1">Belongs to the UPF0161 family.</text>
</comment>
<dbReference type="PANTHER" id="PTHR33383">
    <property type="entry name" value="MEMBRANE PROTEIN INSERTION EFFICIENCY FACTOR-RELATED"/>
    <property type="match status" value="1"/>
</dbReference>
<keyword evidence="1" id="KW-0472">Membrane</keyword>
<evidence type="ECO:0000256" key="1">
    <source>
        <dbReference type="HAMAP-Rule" id="MF_00386"/>
    </source>
</evidence>
<evidence type="ECO:0000313" key="3">
    <source>
        <dbReference type="Proteomes" id="UP000230802"/>
    </source>
</evidence>
<evidence type="ECO:0000313" key="2">
    <source>
        <dbReference type="EMBL" id="PIP64141.1"/>
    </source>
</evidence>
<accession>A0A2H0C2W7</accession>
<gene>
    <name evidence="2" type="ORF">COW96_04195</name>
</gene>
<dbReference type="PANTHER" id="PTHR33383:SF1">
    <property type="entry name" value="MEMBRANE PROTEIN INSERTION EFFICIENCY FACTOR-RELATED"/>
    <property type="match status" value="1"/>
</dbReference>
<proteinExistence type="inferred from homology"/>
<dbReference type="AlphaFoldDB" id="A0A2H0C2W7"/>
<comment type="function">
    <text evidence="1">Could be involved in insertion of integral membrane proteins into the membrane.</text>
</comment>
<comment type="caution">
    <text evidence="2">The sequence shown here is derived from an EMBL/GenBank/DDBJ whole genome shotgun (WGS) entry which is preliminary data.</text>
</comment>
<name>A0A2H0C2W7_9BACT</name>
<comment type="subcellular location">
    <subcellularLocation>
        <location evidence="1">Cell membrane</location>
        <topology evidence="1">Peripheral membrane protein</topology>
        <orientation evidence="1">Cytoplasmic side</orientation>
    </subcellularLocation>
</comment>
<reference evidence="2 3" key="1">
    <citation type="submission" date="2017-09" db="EMBL/GenBank/DDBJ databases">
        <title>Depth-based differentiation of microbial function through sediment-hosted aquifers and enrichment of novel symbionts in the deep terrestrial subsurface.</title>
        <authorList>
            <person name="Probst A.J."/>
            <person name="Ladd B."/>
            <person name="Jarett J.K."/>
            <person name="Geller-Mcgrath D.E."/>
            <person name="Sieber C.M."/>
            <person name="Emerson J.B."/>
            <person name="Anantharaman K."/>
            <person name="Thomas B.C."/>
            <person name="Malmstrom R."/>
            <person name="Stieglmeier M."/>
            <person name="Klingl A."/>
            <person name="Woyke T."/>
            <person name="Ryan C.M."/>
            <person name="Banfield J.F."/>
        </authorList>
    </citation>
    <scope>NUCLEOTIDE SEQUENCE [LARGE SCALE GENOMIC DNA]</scope>
    <source>
        <strain evidence="2">CG22_combo_CG10-13_8_21_14_all_33_16</strain>
    </source>
</reference>
<dbReference type="GO" id="GO:0005886">
    <property type="term" value="C:plasma membrane"/>
    <property type="evidence" value="ECO:0007669"/>
    <property type="project" value="UniProtKB-SubCell"/>
</dbReference>
<organism evidence="2 3">
    <name type="scientific">Candidatus Roizmanbacteria bacterium CG22_combo_CG10-13_8_21_14_all_33_16</name>
    <dbReference type="NCBI Taxonomy" id="1974859"/>
    <lineage>
        <taxon>Bacteria</taxon>
        <taxon>Candidatus Roizmaniibacteriota</taxon>
    </lineage>
</organism>
<dbReference type="HAMAP" id="MF_00386">
    <property type="entry name" value="UPF0161_YidD"/>
    <property type="match status" value="1"/>
</dbReference>
<dbReference type="NCBIfam" id="TIGR00278">
    <property type="entry name" value="membrane protein insertion efficiency factor YidD"/>
    <property type="match status" value="1"/>
</dbReference>
<dbReference type="InterPro" id="IPR002696">
    <property type="entry name" value="Membr_insert_effic_factor_YidD"/>
</dbReference>
<dbReference type="SMART" id="SM01234">
    <property type="entry name" value="Haemolytic"/>
    <property type="match status" value="1"/>
</dbReference>